<proteinExistence type="predicted"/>
<name>A0ABT4UNS8_9BACT</name>
<evidence type="ECO:0000313" key="2">
    <source>
        <dbReference type="Proteomes" id="UP001210231"/>
    </source>
</evidence>
<reference evidence="1 2" key="1">
    <citation type="submission" date="2022-12" db="EMBL/GenBank/DDBJ databases">
        <title>Chitinophagaceae gen. sp. nov., a new member of the family Chitinophagaceae, isolated from soil in a chemical factory.</title>
        <authorList>
            <person name="Ke Z."/>
        </authorList>
    </citation>
    <scope>NUCLEOTIDE SEQUENCE [LARGE SCALE GENOMIC DNA]</scope>
    <source>
        <strain evidence="1 2">LY-5</strain>
    </source>
</reference>
<comment type="caution">
    <text evidence="1">The sequence shown here is derived from an EMBL/GenBank/DDBJ whole genome shotgun (WGS) entry which is preliminary data.</text>
</comment>
<evidence type="ECO:0000313" key="1">
    <source>
        <dbReference type="EMBL" id="MDA3616002.1"/>
    </source>
</evidence>
<dbReference type="EMBL" id="JAQGEF010000020">
    <property type="protein sequence ID" value="MDA3616002.1"/>
    <property type="molecule type" value="Genomic_DNA"/>
</dbReference>
<gene>
    <name evidence="1" type="ORF">O3P16_14400</name>
</gene>
<keyword evidence="2" id="KW-1185">Reference proteome</keyword>
<dbReference type="Proteomes" id="UP001210231">
    <property type="component" value="Unassembled WGS sequence"/>
</dbReference>
<accession>A0ABT4UNS8</accession>
<protein>
    <submittedName>
        <fullName evidence="1">Uncharacterized protein</fullName>
    </submittedName>
</protein>
<organism evidence="1 2">
    <name type="scientific">Polluticaenibacter yanchengensis</name>
    <dbReference type="NCBI Taxonomy" id="3014562"/>
    <lineage>
        <taxon>Bacteria</taxon>
        <taxon>Pseudomonadati</taxon>
        <taxon>Bacteroidota</taxon>
        <taxon>Chitinophagia</taxon>
        <taxon>Chitinophagales</taxon>
        <taxon>Chitinophagaceae</taxon>
        <taxon>Polluticaenibacter</taxon>
    </lineage>
</organism>
<sequence>MSYTGLKWLKFKFILHPSEFVNIFHDIEYFIAITNQRVEADYKIEDKTSIFKQYELYYNKIISGNEWKKEEWKLDIHTQITDKPQYIRYEIFEIKENNQHKKFKRAIQIEPVINISSFALRVDHKQQLRVNLFDGKLNSHIGLEFSYPKEIWQNNETIKTGNLSTYNLYVELIKRIKKYTHKAKAVRNGINSSPDFWISEKCLPEINNNFGLKENAIILT</sequence>
<dbReference type="RefSeq" id="WP_407032331.1">
    <property type="nucleotide sequence ID" value="NZ_JAQGEF010000020.1"/>
</dbReference>